<dbReference type="InterPro" id="IPR027417">
    <property type="entry name" value="P-loop_NTPase"/>
</dbReference>
<comment type="catalytic activity">
    <reaction evidence="11">
        <text>ATP + H2O = ADP + phosphate + H(+)</text>
        <dbReference type="Rhea" id="RHEA:13065"/>
        <dbReference type="ChEBI" id="CHEBI:15377"/>
        <dbReference type="ChEBI" id="CHEBI:15378"/>
        <dbReference type="ChEBI" id="CHEBI:30616"/>
        <dbReference type="ChEBI" id="CHEBI:43474"/>
        <dbReference type="ChEBI" id="CHEBI:456216"/>
        <dbReference type="EC" id="5.6.2.3"/>
    </reaction>
</comment>
<keyword evidence="5 12" id="KW-0540">Nuclease</keyword>
<protein>
    <recommendedName>
        <fullName evidence="12 13">3'-5' exonuclease DinG</fullName>
        <ecNumber evidence="12 13">3.1.-.-</ecNumber>
    </recommendedName>
</protein>
<dbReference type="NCBIfam" id="TIGR01407">
    <property type="entry name" value="dinG_rel"/>
    <property type="match status" value="1"/>
</dbReference>
<keyword evidence="16" id="KW-0347">Helicase</keyword>
<keyword evidence="7 12" id="KW-0378">Hydrolase</keyword>
<dbReference type="SMART" id="SM00487">
    <property type="entry name" value="DEXDc"/>
    <property type="match status" value="1"/>
</dbReference>
<proteinExistence type="inferred from homology"/>
<keyword evidence="4" id="KW-0235">DNA replication</keyword>
<dbReference type="SUPFAM" id="SSF53098">
    <property type="entry name" value="Ribonuclease H-like"/>
    <property type="match status" value="1"/>
</dbReference>
<dbReference type="Pfam" id="PF00270">
    <property type="entry name" value="DEAD"/>
    <property type="match status" value="1"/>
</dbReference>
<keyword evidence="9 12" id="KW-0067">ATP-binding</keyword>
<sequence length="952" mass="108623">MYEKKCFCDRIAIRECEKVGGTMSPAPMYAVVDIETTGTAMDGSNRIIQFSCVLVKDKKIANVFSTMVNPVMKIPEEVQQLTGITARDVRKAPLFDDLAATIYELLQGTVFVAHNINFDYRFLNRELERCGYPALEIAGVDTVQLSQILLPTLPSYRLAYLGRYLNIVHAHPHHADSDAMVTAQLLLFLLKQIENLPVHLLAQICRYKNALLFQTGECFANVLKRKQRLGEPVPDYLQNAAGILLRRNERSMQKRQTSVFPVSDKDKKKLFLHFLDWRKAQSEMMNQVYGFLKDDLLQRVIVEAPTGLGKTLGYMIPAAYAAQKRGSVVISTATTALQTQLVEQVIPLMKQILPFEFEAAVLKGSRNYLDLEKFARSLKQVQSAQTRLLQLRLLVWLTITKTGDLTELHLTKYQNPLFDEIRHHGPVSLDSNSPFFEFDFVQRQQLLVKSADLIITNHAYLVRHATELGELQKRDLIVDEAQHLGSIALKANRDVIDFDELKIICDNLLVKMESHVSFSLQEVQTQQFLTTAEKQELLRTVRLVDQRIPQLRAKLFERFVNAAPFTTVFYEETLRLSKFLGFVKENLGDIKQISKTRARLTQIFSKLEQRFAEYRNEGRLDKAAEIFLFELTEQGQSLLEALKSWERLSLTELEKLSDEMLVSISLPLNQAGAHLRLQFSIFRTKNFLEPVVYANFRHVLFVGASLRLPGSPRYMLDQLDLDYDTQLIHLDGVFDYGKQALALLVADAPDISRNVDEYTKYIGKTLTKILAHSAKRIMVLFNSLAMIQKVYEQLKKNGVNDKRVLLAQGITGSNEKIIKSFKLEPNAVLLGSGAFWEGIDLPKDKLELLVITRLPFQPPDTLLNRAKYSAIEHEGRNSFTELALPETMMRLKQGFGRLIRTPTDRGVLIVLDSRVVSRTYGPKLRSVFPAELPVKMITTAEIEEYLSNFWKK</sequence>
<dbReference type="HAMAP" id="MF_02206">
    <property type="entry name" value="DinG_exonucl"/>
    <property type="match status" value="1"/>
</dbReference>
<dbReference type="InterPro" id="IPR013520">
    <property type="entry name" value="Ribonucl_H"/>
</dbReference>
<dbReference type="EMBL" id="AZFQ01000044">
    <property type="protein sequence ID" value="KRL98013.1"/>
    <property type="molecule type" value="Genomic_DNA"/>
</dbReference>
<dbReference type="PROSITE" id="PS51193">
    <property type="entry name" value="HELICASE_ATP_BIND_2"/>
    <property type="match status" value="1"/>
</dbReference>
<evidence type="ECO:0000256" key="11">
    <source>
        <dbReference type="ARBA" id="ARBA00048954"/>
    </source>
</evidence>
<dbReference type="InterPro" id="IPR006310">
    <property type="entry name" value="DinG"/>
</dbReference>
<dbReference type="InterPro" id="IPR014013">
    <property type="entry name" value="Helic_SF1/SF2_ATP-bd_DinG/Rad3"/>
</dbReference>
<dbReference type="Gene3D" id="3.30.420.10">
    <property type="entry name" value="Ribonuclease H-like superfamily/Ribonuclease H"/>
    <property type="match status" value="1"/>
</dbReference>
<gene>
    <name evidence="12 13" type="primary">dinG</name>
    <name evidence="16" type="ORF">FD50_GL000972</name>
</gene>
<evidence type="ECO:0000259" key="15">
    <source>
        <dbReference type="PROSITE" id="PS51193"/>
    </source>
</evidence>
<dbReference type="SMART" id="SM00491">
    <property type="entry name" value="HELICc2"/>
    <property type="match status" value="1"/>
</dbReference>
<dbReference type="SMART" id="SM00479">
    <property type="entry name" value="EXOIII"/>
    <property type="match status" value="1"/>
</dbReference>
<dbReference type="Gene3D" id="3.40.50.300">
    <property type="entry name" value="P-loop containing nucleotide triphosphate hydrolases"/>
    <property type="match status" value="2"/>
</dbReference>
<keyword evidence="6 12" id="KW-0547">Nucleotide-binding</keyword>
<keyword evidence="14" id="KW-0175">Coiled coil</keyword>
<evidence type="ECO:0000256" key="6">
    <source>
        <dbReference type="ARBA" id="ARBA00022741"/>
    </source>
</evidence>
<accession>A0A0R1UXL7</accession>
<evidence type="ECO:0000256" key="5">
    <source>
        <dbReference type="ARBA" id="ARBA00022722"/>
    </source>
</evidence>
<dbReference type="InterPro" id="IPR012337">
    <property type="entry name" value="RNaseH-like_sf"/>
</dbReference>
<keyword evidence="3" id="KW-0548">Nucleotidyltransferase</keyword>
<evidence type="ECO:0000256" key="3">
    <source>
        <dbReference type="ARBA" id="ARBA00022695"/>
    </source>
</evidence>
<comment type="cofactor">
    <cofactor evidence="1">
        <name>[4Fe-4S] cluster</name>
        <dbReference type="ChEBI" id="CHEBI:49883"/>
    </cofactor>
</comment>
<evidence type="ECO:0000256" key="7">
    <source>
        <dbReference type="ARBA" id="ARBA00022801"/>
    </source>
</evidence>
<dbReference type="Pfam" id="PF00929">
    <property type="entry name" value="RNase_T"/>
    <property type="match status" value="1"/>
</dbReference>
<evidence type="ECO:0000256" key="1">
    <source>
        <dbReference type="ARBA" id="ARBA00001966"/>
    </source>
</evidence>
<evidence type="ECO:0000256" key="14">
    <source>
        <dbReference type="SAM" id="Coils"/>
    </source>
</evidence>
<evidence type="ECO:0000256" key="9">
    <source>
        <dbReference type="ARBA" id="ARBA00022840"/>
    </source>
</evidence>
<name>A0A0R1UXL7_9LACO</name>
<dbReference type="InterPro" id="IPR006054">
    <property type="entry name" value="DnaQ"/>
</dbReference>
<feature type="short sequence motif" description="DEAH box" evidence="12">
    <location>
        <begin position="479"/>
        <end position="482"/>
    </location>
</feature>
<comment type="function">
    <text evidence="12 13">3'-5' exonuclease.</text>
</comment>
<feature type="binding site" evidence="12">
    <location>
        <begin position="304"/>
        <end position="311"/>
    </location>
    <ligand>
        <name>ATP</name>
        <dbReference type="ChEBI" id="CHEBI:30616"/>
    </ligand>
</feature>
<dbReference type="GO" id="GO:0006260">
    <property type="term" value="P:DNA replication"/>
    <property type="evidence" value="ECO:0007669"/>
    <property type="project" value="UniProtKB-KW"/>
</dbReference>
<evidence type="ECO:0000313" key="17">
    <source>
        <dbReference type="Proteomes" id="UP000051166"/>
    </source>
</evidence>
<dbReference type="SUPFAM" id="SSF52540">
    <property type="entry name" value="P-loop containing nucleoside triphosphate hydrolases"/>
    <property type="match status" value="2"/>
</dbReference>
<dbReference type="PANTHER" id="PTHR11472:SF34">
    <property type="entry name" value="REGULATOR OF TELOMERE ELONGATION HELICASE 1"/>
    <property type="match status" value="1"/>
</dbReference>
<evidence type="ECO:0000256" key="4">
    <source>
        <dbReference type="ARBA" id="ARBA00022705"/>
    </source>
</evidence>
<evidence type="ECO:0000256" key="13">
    <source>
        <dbReference type="RuleBase" id="RU364106"/>
    </source>
</evidence>
<dbReference type="EC" id="3.1.-.-" evidence="12 13"/>
<dbReference type="InterPro" id="IPR014001">
    <property type="entry name" value="Helicase_ATP-bd"/>
</dbReference>
<dbReference type="InterPro" id="IPR045028">
    <property type="entry name" value="DinG/Rad3-like"/>
</dbReference>
<dbReference type="PANTHER" id="PTHR11472">
    <property type="entry name" value="DNA REPAIR DEAD HELICASE RAD3/XP-D SUBFAMILY MEMBER"/>
    <property type="match status" value="1"/>
</dbReference>
<dbReference type="AlphaFoldDB" id="A0A0R1UXL7"/>
<evidence type="ECO:0000313" key="16">
    <source>
        <dbReference type="EMBL" id="KRL98013.1"/>
    </source>
</evidence>
<comment type="caution">
    <text evidence="16">The sequence shown here is derived from an EMBL/GenBank/DDBJ whole genome shotgun (WGS) entry which is preliminary data.</text>
</comment>
<dbReference type="Proteomes" id="UP000051166">
    <property type="component" value="Unassembled WGS sequence"/>
</dbReference>
<feature type="domain" description="Helicase ATP-binding" evidence="15">
    <location>
        <begin position="267"/>
        <end position="555"/>
    </location>
</feature>
<organism evidence="16 17">
    <name type="scientific">Liquorilactobacillus satsumensis DSM 16230 = JCM 12392</name>
    <dbReference type="NCBI Taxonomy" id="1423801"/>
    <lineage>
        <taxon>Bacteria</taxon>
        <taxon>Bacillati</taxon>
        <taxon>Bacillota</taxon>
        <taxon>Bacilli</taxon>
        <taxon>Lactobacillales</taxon>
        <taxon>Lactobacillaceae</taxon>
        <taxon>Liquorilactobacillus</taxon>
    </lineage>
</organism>
<keyword evidence="2" id="KW-0808">Transferase</keyword>
<comment type="similarity">
    <text evidence="12 13">Belongs to the helicase family. DinG subfamily. Type 2 sub-subfamily.</text>
</comment>
<dbReference type="GO" id="GO:0008408">
    <property type="term" value="F:3'-5' exonuclease activity"/>
    <property type="evidence" value="ECO:0007669"/>
    <property type="project" value="UniProtKB-UniRule"/>
</dbReference>
<evidence type="ECO:0000256" key="2">
    <source>
        <dbReference type="ARBA" id="ARBA00022679"/>
    </source>
</evidence>
<dbReference type="CDD" id="cd06127">
    <property type="entry name" value="DEDDh"/>
    <property type="match status" value="1"/>
</dbReference>
<dbReference type="GO" id="GO:0003677">
    <property type="term" value="F:DNA binding"/>
    <property type="evidence" value="ECO:0007669"/>
    <property type="project" value="InterPro"/>
</dbReference>
<reference evidence="16 17" key="1">
    <citation type="journal article" date="2015" name="Genome Announc.">
        <title>Expanding the biotechnology potential of lactobacilli through comparative genomics of 213 strains and associated genera.</title>
        <authorList>
            <person name="Sun Z."/>
            <person name="Harris H.M."/>
            <person name="McCann A."/>
            <person name="Guo C."/>
            <person name="Argimon S."/>
            <person name="Zhang W."/>
            <person name="Yang X."/>
            <person name="Jeffery I.B."/>
            <person name="Cooney J.C."/>
            <person name="Kagawa T.F."/>
            <person name="Liu W."/>
            <person name="Song Y."/>
            <person name="Salvetti E."/>
            <person name="Wrobel A."/>
            <person name="Rasinkangas P."/>
            <person name="Parkhill J."/>
            <person name="Rea M.C."/>
            <person name="O'Sullivan O."/>
            <person name="Ritari J."/>
            <person name="Douillard F.P."/>
            <person name="Paul Ross R."/>
            <person name="Yang R."/>
            <person name="Briner A.E."/>
            <person name="Felis G.E."/>
            <person name="de Vos W.M."/>
            <person name="Barrangou R."/>
            <person name="Klaenhammer T.R."/>
            <person name="Caufield P.W."/>
            <person name="Cui Y."/>
            <person name="Zhang H."/>
            <person name="O'Toole P.W."/>
        </authorList>
    </citation>
    <scope>NUCLEOTIDE SEQUENCE [LARGE SCALE GENOMIC DNA]</scope>
    <source>
        <strain evidence="16 17">DSM 16230</strain>
    </source>
</reference>
<dbReference type="GO" id="GO:0005524">
    <property type="term" value="F:ATP binding"/>
    <property type="evidence" value="ECO:0007669"/>
    <property type="project" value="UniProtKB-UniRule"/>
</dbReference>
<dbReference type="InterPro" id="IPR006555">
    <property type="entry name" value="ATP-dep_Helicase_C"/>
</dbReference>
<dbReference type="FunFam" id="3.30.420.10:FF:000045">
    <property type="entry name" value="3'-5' exonuclease DinG"/>
    <property type="match status" value="1"/>
</dbReference>
<keyword evidence="17" id="KW-1185">Reference proteome</keyword>
<dbReference type="PATRIC" id="fig|1423801.4.peg.987"/>
<evidence type="ECO:0000256" key="12">
    <source>
        <dbReference type="HAMAP-Rule" id="MF_02206"/>
    </source>
</evidence>
<dbReference type="InterPro" id="IPR011545">
    <property type="entry name" value="DEAD/DEAH_box_helicase_dom"/>
</dbReference>
<dbReference type="InterPro" id="IPR036397">
    <property type="entry name" value="RNaseH_sf"/>
</dbReference>
<dbReference type="NCBIfam" id="TIGR00573">
    <property type="entry name" value="dnaq"/>
    <property type="match status" value="1"/>
</dbReference>
<evidence type="ECO:0000256" key="10">
    <source>
        <dbReference type="ARBA" id="ARBA00022932"/>
    </source>
</evidence>
<feature type="coiled-coil region" evidence="14">
    <location>
        <begin position="590"/>
        <end position="617"/>
    </location>
</feature>
<keyword evidence="8 12" id="KW-0269">Exonuclease</keyword>
<dbReference type="GO" id="GO:0003887">
    <property type="term" value="F:DNA-directed DNA polymerase activity"/>
    <property type="evidence" value="ECO:0007669"/>
    <property type="project" value="UniProtKB-KW"/>
</dbReference>
<dbReference type="GO" id="GO:0043139">
    <property type="term" value="F:5'-3' DNA helicase activity"/>
    <property type="evidence" value="ECO:0007669"/>
    <property type="project" value="UniProtKB-EC"/>
</dbReference>
<dbReference type="STRING" id="1423801.FD50_GL000972"/>
<keyword evidence="10" id="KW-0239">DNA-directed DNA polymerase</keyword>
<evidence type="ECO:0000256" key="8">
    <source>
        <dbReference type="ARBA" id="ARBA00022839"/>
    </source>
</evidence>
<dbReference type="GO" id="GO:0016887">
    <property type="term" value="F:ATP hydrolysis activity"/>
    <property type="evidence" value="ECO:0007669"/>
    <property type="project" value="RHEA"/>
</dbReference>
<dbReference type="Pfam" id="PF13307">
    <property type="entry name" value="Helicase_C_2"/>
    <property type="match status" value="1"/>
</dbReference>